<comment type="caution">
    <text evidence="1">The sequence shown here is derived from an EMBL/GenBank/DDBJ whole genome shotgun (WGS) entry which is preliminary data.</text>
</comment>
<proteinExistence type="predicted"/>
<protein>
    <recommendedName>
        <fullName evidence="2">Lipoprotein</fullName>
    </recommendedName>
</protein>
<reference evidence="1" key="1">
    <citation type="submission" date="2016-10" db="EMBL/GenBank/DDBJ databases">
        <title>Sequence of Gallionella enrichment culture.</title>
        <authorList>
            <person name="Poehlein A."/>
            <person name="Muehling M."/>
            <person name="Daniel R."/>
        </authorList>
    </citation>
    <scope>NUCLEOTIDE SEQUENCE</scope>
</reference>
<dbReference type="AlphaFoldDB" id="A0A1J5SNT8"/>
<accession>A0A1J5SNT8</accession>
<gene>
    <name evidence="1" type="ORF">GALL_80310</name>
</gene>
<dbReference type="PROSITE" id="PS51257">
    <property type="entry name" value="PROKAR_LIPOPROTEIN"/>
    <property type="match status" value="1"/>
</dbReference>
<sequence length="131" mass="14505">MKKATALILFLALAGCAHKHEPIYNPTDPMPAAAQTLSQDQLEHLIVEAGETRGWRFQHLGPGHLLASQTQPKMSAVVDITFDSKNWSIRYHGSEGLLAQGGTIHGHYNFWIRNLEHSIEARLDTAAVLVK</sequence>
<dbReference type="EMBL" id="MLJW01000024">
    <property type="protein sequence ID" value="OIR10103.1"/>
    <property type="molecule type" value="Genomic_DNA"/>
</dbReference>
<name>A0A1J5SNT8_9ZZZZ</name>
<evidence type="ECO:0008006" key="2">
    <source>
        <dbReference type="Google" id="ProtNLM"/>
    </source>
</evidence>
<evidence type="ECO:0000313" key="1">
    <source>
        <dbReference type="EMBL" id="OIR10103.1"/>
    </source>
</evidence>
<organism evidence="1">
    <name type="scientific">mine drainage metagenome</name>
    <dbReference type="NCBI Taxonomy" id="410659"/>
    <lineage>
        <taxon>unclassified sequences</taxon>
        <taxon>metagenomes</taxon>
        <taxon>ecological metagenomes</taxon>
    </lineage>
</organism>